<sequence length="106" mass="12560">MKYQDSNLEYLKAKNRVEKLKRFYIHLGVYFVINSIITVIKVMYNMNKGLSFEDALFNFPALASWVIWGLVLAIHAFSVYGLPLILGYDWEERKIEQYMNEELNND</sequence>
<keyword evidence="1" id="KW-0472">Membrane</keyword>
<keyword evidence="4" id="KW-1185">Reference proteome</keyword>
<dbReference type="Pfam" id="PF13239">
    <property type="entry name" value="2TM"/>
    <property type="match status" value="1"/>
</dbReference>
<feature type="transmembrane region" description="Helical" evidence="1">
    <location>
        <begin position="64"/>
        <end position="86"/>
    </location>
</feature>
<dbReference type="RefSeq" id="WP_157363070.1">
    <property type="nucleotide sequence ID" value="NZ_WOWS01000002.1"/>
</dbReference>
<comment type="caution">
    <text evidence="3">The sequence shown here is derived from an EMBL/GenBank/DDBJ whole genome shotgun (WGS) entry which is preliminary data.</text>
</comment>
<proteinExistence type="predicted"/>
<evidence type="ECO:0000313" key="3">
    <source>
        <dbReference type="EMBL" id="MUU78177.1"/>
    </source>
</evidence>
<protein>
    <recommendedName>
        <fullName evidence="2">2TM domain-containing protein</fullName>
    </recommendedName>
</protein>
<dbReference type="EMBL" id="WOWS01000002">
    <property type="protein sequence ID" value="MUU78177.1"/>
    <property type="molecule type" value="Genomic_DNA"/>
</dbReference>
<reference evidence="3 4" key="1">
    <citation type="submission" date="2019-12" db="EMBL/GenBank/DDBJ databases">
        <authorList>
            <person name="Li J."/>
        </authorList>
    </citation>
    <scope>NUCLEOTIDE SEQUENCE [LARGE SCALE GENOMIC DNA]</scope>
    <source>
        <strain evidence="3 4">HL2-2</strain>
    </source>
</reference>
<evidence type="ECO:0000259" key="2">
    <source>
        <dbReference type="Pfam" id="PF13239"/>
    </source>
</evidence>
<feature type="transmembrane region" description="Helical" evidence="1">
    <location>
        <begin position="23"/>
        <end position="44"/>
    </location>
</feature>
<organism evidence="3 4">
    <name type="scientific">Winogradskyella endarachnes</name>
    <dbReference type="NCBI Taxonomy" id="2681965"/>
    <lineage>
        <taxon>Bacteria</taxon>
        <taxon>Pseudomonadati</taxon>
        <taxon>Bacteroidota</taxon>
        <taxon>Flavobacteriia</taxon>
        <taxon>Flavobacteriales</taxon>
        <taxon>Flavobacteriaceae</taxon>
        <taxon>Winogradskyella</taxon>
    </lineage>
</organism>
<keyword evidence="1" id="KW-0812">Transmembrane</keyword>
<accession>A0A6L6UB96</accession>
<evidence type="ECO:0000313" key="4">
    <source>
        <dbReference type="Proteomes" id="UP000478208"/>
    </source>
</evidence>
<dbReference type="AlphaFoldDB" id="A0A6L6UB96"/>
<gene>
    <name evidence="3" type="ORF">GN138_06945</name>
</gene>
<evidence type="ECO:0000256" key="1">
    <source>
        <dbReference type="SAM" id="Phobius"/>
    </source>
</evidence>
<dbReference type="Proteomes" id="UP000478208">
    <property type="component" value="Unassembled WGS sequence"/>
</dbReference>
<feature type="domain" description="2TM" evidence="2">
    <location>
        <begin position="12"/>
        <end position="100"/>
    </location>
</feature>
<keyword evidence="1" id="KW-1133">Transmembrane helix</keyword>
<dbReference type="InterPro" id="IPR025698">
    <property type="entry name" value="2TM_dom"/>
</dbReference>
<name>A0A6L6UB96_9FLAO</name>